<dbReference type="EMBL" id="JAGFNK010000093">
    <property type="protein sequence ID" value="KAI9508386.1"/>
    <property type="molecule type" value="Genomic_DNA"/>
</dbReference>
<proteinExistence type="predicted"/>
<reference evidence="1" key="1">
    <citation type="submission" date="2021-03" db="EMBL/GenBank/DDBJ databases">
        <title>Evolutionary priming and transition to the ectomycorrhizal habit in an iconic lineage of mushroom-forming fungi: is preadaptation a requirement?</title>
        <authorList>
            <consortium name="DOE Joint Genome Institute"/>
            <person name="Looney B.P."/>
            <person name="Miyauchi S."/>
            <person name="Morin E."/>
            <person name="Drula E."/>
            <person name="Courty P.E."/>
            <person name="Chicoki N."/>
            <person name="Fauchery L."/>
            <person name="Kohler A."/>
            <person name="Kuo A."/>
            <person name="LaButti K."/>
            <person name="Pangilinan J."/>
            <person name="Lipzen A."/>
            <person name="Riley R."/>
            <person name="Andreopoulos W."/>
            <person name="He G."/>
            <person name="Johnson J."/>
            <person name="Barry K.W."/>
            <person name="Grigoriev I.V."/>
            <person name="Nagy L."/>
            <person name="Hibbett D."/>
            <person name="Henrissat B."/>
            <person name="Matheny P.B."/>
            <person name="Labbe J."/>
            <person name="Martin A.F."/>
        </authorList>
    </citation>
    <scope>NUCLEOTIDE SEQUENCE</scope>
    <source>
        <strain evidence="1">BPL698</strain>
    </source>
</reference>
<dbReference type="Proteomes" id="UP001207468">
    <property type="component" value="Unassembled WGS sequence"/>
</dbReference>
<comment type="caution">
    <text evidence="1">The sequence shown here is derived from an EMBL/GenBank/DDBJ whole genome shotgun (WGS) entry which is preliminary data.</text>
</comment>
<organism evidence="1 2">
    <name type="scientific">Russula earlei</name>
    <dbReference type="NCBI Taxonomy" id="71964"/>
    <lineage>
        <taxon>Eukaryota</taxon>
        <taxon>Fungi</taxon>
        <taxon>Dikarya</taxon>
        <taxon>Basidiomycota</taxon>
        <taxon>Agaricomycotina</taxon>
        <taxon>Agaricomycetes</taxon>
        <taxon>Russulales</taxon>
        <taxon>Russulaceae</taxon>
        <taxon>Russula</taxon>
    </lineage>
</organism>
<gene>
    <name evidence="1" type="ORF">F5148DRAFT_1196989</name>
</gene>
<sequence length="2552" mass="278607">MLDDMSDGSSDPSFVWRRDIQTGEWMEALAYASRQLLVSRTSVRIAFMLEDLLPFVKKDDLSSSQVLDVFELLIQMYTRYADSASRGAVQTLAMELVRHEETRGQRRGITEQILDRIANEVSRIAKHPGAHAPTSLFALLCWCCSLYAIVVHYSSISASSPSWKSLATSMAILLDLLLQASTRAKSSVRKSAAARTRRALRSSPAHLPGVMNTLLAQSKTLSSPLIVIPLLGIAVDVTLHIKGVEDVNLSSISEALKIGIITLHSNTVLMARTHVPSHITTSLTGFIETLTDADLQDSILPTMEKALLRSPEYSLSVTSEFFLAYPHPVSIDAFRRILVPIFSCAKSTNAEIRTNSVHLFKITVERATEEGKGMAFTELLKIAQAGKAVGPDRKVLYTMFNVLSTSAQVSPSIVESVPALLAKETNEAALATLASSLAPHVVFHLRENLPIPDEAVKLFIAQMQNSKPIVRRAFVSLVGEAFWALGDLKTASATTFARAVVNALESSLKTVATNPLNASAGPLEGYVAAAILLGPFSRSGVFEVTISQNATVQAILSLSKPSFLAWDKVYQKLTDFEEETWLLRALKSTVTFFNVEVAKAERLRVQLGLAYLYLATESRLPEFRRLVVVSVEHLAALIPKTASELVRAALAAHLASGHRATLKNPSTSEDEKPVISKQPRLLAFLAASAAFGEDTEVILREQLLAESIVLAHHPEICGNSRQVWIELCRKARIDPRAVLDNQLDNLLKIVNEPLAEGKVDSADFAEAYYRATTTLAFVAPDKVLPRIMEQLRANLGPAINSLTELDFGVWITPEGQTFIDVLSNKGNKVQAKGKDADLAKWDAEVRQTLAKKTTAPPTLSKQQQSLVQAQIEKEAKIRSRVSEIKANLDRALQTISHLTMGNIYDLRAYVSQITSLLLRSGALDKGTLLVGSLAFRTFLDVSRCCSDRLITSGKWIGIATLRSLEIGSIPEELQAEPVNQLVLRVLHRLRSLSEQTPLDPATFSYAFPLLLQVIQKGGIESGEGDEPLEQVALSLDIIKFHCGEFADPAFPRSQVIHGLLHAMRTQPKLSKESSSALIDLGQAISPNATSEETTLLLDSTLVQEAYARNVSLQALQPFDLTEFDWIPELFIACHDSDAQNARLARHIWEDNGLDVVEAYTSPLLNLLEHDNAYVRSSSAAAFVEAIERWPASATETIDALMHLYREKAKILAPEFDQYGIVDERSLGRLDPWQARLAIAQTLEHLAPAFSEEVTVPFFDFLVKEEALGDRSAEVRRGMLDAGSAIIDHRGSRHLAELITMIETHLAGPPPTSETADVIHEALVILFGRIARHLDSSDTRLPTILARLVKSLKTPSEQVQYAVADCLAPLIKVTRSSAPQLANELLDELFNAQKYAARRGAAYGLAGVVRGLGISAMKEFNVFFRVKSATEDKKQYEPRQGAMFALETLSSTLERLFEPYAIHALPLLLAAFGDSVSDVREAATDAARIIMKNMSGYGVKLILPSLLSGLDEKQWRTKKGSIELMGMMAYCAPRQLSQSLPIIIPRLTGVLTDSHAQVRTAANRSLKQFGEVISNPEVQALVPVFLKAMVDPAKTPNALTALLKTSFVHYIDHSSLALVIPILERGLRERSADTKKKAAQIVGNLASLTDSKDFVPYLSTLMPMLHVVLVDPVPEARATAAKSLGTLVERLGEVNFPDLVPSLIRTLKTDTSGVDRQGAAQGLSEVLSGLGMERLESLLPDIISNAQSPRSTIREGFMSLLVFLPATFGARFQPHLPKVITPILKGLSDAEDYVREAAMRAGRMVITNYSSKAIELLLPELEHGMFDPAWRIRQSSITLVGELLFKVSGIASKLGIDDDPDAAEAIVAESSRKALTEVLGADRRDRILSALYLARQDAVHIVRQSSIQIWKALVHNTPKTVREILPELVTQLMSLLSSEETEQQETGVRTTGELCKKFGERILGEMVKILRTKSSSPDAQTREGVCLLLSELMTNSTDTQQEGYEDEIISMIRTSLVDDETNVRAAAARAFDILQGRLGAKAIDQTIPTLLEALRQPGESSGTALQALKEVMNVRANTVFPVLIPTLIATPMTVFNARALASLVTVAGNALSKRLTVVLSALVKITESTDDTVDEELRTAVDEAVQALLGSIPDVEGLNTLMLLLLGWVKHEAPERRVSGCRLFKLFCEVSELDASLYRVDWVRQLVSSMDDRIEAVYVAAWDAFDAFVKSVPKDDLDALVVPLRRTIESVGVPGVPVPGFSLPKGISAFVPIIITGLTTGSNEQRENAAYAISDLVERTSEVAIKPFVVPFTGPLIRVATQAGTFPPAVKTALLCAMETMLLRIPALVKPFFPQLQRTFIKSTSDPASVVVRTKAAQALGQLMRHQPRVDPVVTELITGAKSNDDVVASSFVLALSYVVKSAGENVGGTALEASLELVSDAFRELHDEYYVQSTAALFAALSTYGSLVDSVVRTYLMAGTPPSVLASHCIVALLATDTGAPPTTVPRPFQTVLPSIAQKIKESIGTEKPNIARPAREAKELLRNLDDSLFGQ</sequence>
<accession>A0ACC0UAA7</accession>
<name>A0ACC0UAA7_9AGAM</name>
<evidence type="ECO:0000313" key="2">
    <source>
        <dbReference type="Proteomes" id="UP001207468"/>
    </source>
</evidence>
<evidence type="ECO:0000313" key="1">
    <source>
        <dbReference type="EMBL" id="KAI9508386.1"/>
    </source>
</evidence>
<protein>
    <submittedName>
        <fullName evidence="1">ARM repeat-containing protein</fullName>
    </submittedName>
</protein>
<keyword evidence="2" id="KW-1185">Reference proteome</keyword>